<name>S5ZB49_THELN</name>
<keyword evidence="2" id="KW-1185">Reference proteome</keyword>
<accession>S5ZB49</accession>
<dbReference type="KEGG" id="tlt:OCC_14030"/>
<organism evidence="1 2">
    <name type="scientific">Thermococcus litoralis (strain ATCC 51850 / DSM 5473 / JCM 8560 / NS-C)</name>
    <dbReference type="NCBI Taxonomy" id="523849"/>
    <lineage>
        <taxon>Archaea</taxon>
        <taxon>Methanobacteriati</taxon>
        <taxon>Methanobacteriota</taxon>
        <taxon>Thermococci</taxon>
        <taxon>Thermococcales</taxon>
        <taxon>Thermococcaceae</taxon>
        <taxon>Thermococcus</taxon>
    </lineage>
</organism>
<evidence type="ECO:0000313" key="1">
    <source>
        <dbReference type="EMBL" id="AGT34288.1"/>
    </source>
</evidence>
<sequence>MGDYAVILFENPEENCRNLRKAFYQGLTIINFPSSVTLFELMTDSTGRLGTKLTKNELFLELFGILIDK</sequence>
<dbReference type="STRING" id="523849.OCC_14030"/>
<reference evidence="1 2" key="1">
    <citation type="journal article" date="2012" name="J. Bacteriol.">
        <title>Genome sequence of the model hyperthermophilic archaeon Thermococcus litoralis NS-C.</title>
        <authorList>
            <person name="Gardner A.F."/>
            <person name="Kumar S."/>
            <person name="Perler F.B."/>
        </authorList>
    </citation>
    <scope>NUCLEOTIDE SEQUENCE [LARGE SCALE GENOMIC DNA]</scope>
    <source>
        <strain evidence="2">ATCC 51850 / DSM 5473 / JCM 8560 / NS-C</strain>
    </source>
</reference>
<dbReference type="PaxDb" id="523849-OCC_14030"/>
<dbReference type="HOGENOM" id="CLU_2766308_0_0_2"/>
<dbReference type="EMBL" id="CP006670">
    <property type="protein sequence ID" value="AGT34288.1"/>
    <property type="molecule type" value="Genomic_DNA"/>
</dbReference>
<gene>
    <name evidence="1" type="ORF">OCC_14030</name>
</gene>
<dbReference type="AlphaFoldDB" id="S5ZB49"/>
<proteinExistence type="predicted"/>
<evidence type="ECO:0000313" key="2">
    <source>
        <dbReference type="Proteomes" id="UP000015502"/>
    </source>
</evidence>
<dbReference type="Proteomes" id="UP000015502">
    <property type="component" value="Chromosome"/>
</dbReference>
<protein>
    <submittedName>
        <fullName evidence="1">Uncharacterized protein</fullName>
    </submittedName>
</protein>